<feature type="compositionally biased region" description="Basic and acidic residues" evidence="1">
    <location>
        <begin position="54"/>
        <end position="72"/>
    </location>
</feature>
<dbReference type="AlphaFoldDB" id="C5LW08"/>
<evidence type="ECO:0000313" key="3">
    <source>
        <dbReference type="Proteomes" id="UP000007800"/>
    </source>
</evidence>
<organism evidence="3">
    <name type="scientific">Perkinsus marinus (strain ATCC 50983 / TXsc)</name>
    <dbReference type="NCBI Taxonomy" id="423536"/>
    <lineage>
        <taxon>Eukaryota</taxon>
        <taxon>Sar</taxon>
        <taxon>Alveolata</taxon>
        <taxon>Perkinsozoa</taxon>
        <taxon>Perkinsea</taxon>
        <taxon>Perkinsida</taxon>
        <taxon>Perkinsidae</taxon>
        <taxon>Perkinsus</taxon>
    </lineage>
</organism>
<dbReference type="RefSeq" id="XP_002766361.1">
    <property type="nucleotide sequence ID" value="XM_002766315.1"/>
</dbReference>
<keyword evidence="3" id="KW-1185">Reference proteome</keyword>
<dbReference type="InParanoid" id="C5LW08"/>
<gene>
    <name evidence="2" type="ORF">Pmar_PMAR019726</name>
</gene>
<reference evidence="2 3" key="1">
    <citation type="submission" date="2008-07" db="EMBL/GenBank/DDBJ databases">
        <authorList>
            <person name="El-Sayed N."/>
            <person name="Caler E."/>
            <person name="Inman J."/>
            <person name="Amedeo P."/>
            <person name="Hass B."/>
            <person name="Wortman J."/>
        </authorList>
    </citation>
    <scope>NUCLEOTIDE SEQUENCE [LARGE SCALE GENOMIC DNA]</scope>
    <source>
        <strain evidence="3">ATCC 50983 / TXsc</strain>
    </source>
</reference>
<accession>C5LW08</accession>
<proteinExistence type="predicted"/>
<sequence length="198" mass="22645">MSVILGGKWADLKVENDRLRDGIAAASRRCAELERELAEARSDKSSLSAQVEARTTEVEEKENALHEMSEAHRSITDRLERTTHELHDLKAECQELKSLIMNKDRELGELHEVKSHSDEVAEKLARDLAARDEQVAQLTDSLEAQKFPEAESFERILDIQKTFEKASKDSEILRKLNQQKDVKIATLTKEKSRLIERL</sequence>
<dbReference type="Proteomes" id="UP000007800">
    <property type="component" value="Unassembled WGS sequence"/>
</dbReference>
<feature type="region of interest" description="Disordered" evidence="1">
    <location>
        <begin position="41"/>
        <end position="72"/>
    </location>
</feature>
<evidence type="ECO:0000313" key="2">
    <source>
        <dbReference type="EMBL" id="EEQ99078.1"/>
    </source>
</evidence>
<protein>
    <submittedName>
        <fullName evidence="2">Uncharacterized protein</fullName>
    </submittedName>
</protein>
<dbReference type="EMBL" id="GG686046">
    <property type="protein sequence ID" value="EEQ99078.1"/>
    <property type="molecule type" value="Genomic_DNA"/>
</dbReference>
<dbReference type="Gene3D" id="1.20.5.4090">
    <property type="match status" value="1"/>
</dbReference>
<dbReference type="OrthoDB" id="10567265at2759"/>
<evidence type="ECO:0000256" key="1">
    <source>
        <dbReference type="SAM" id="MobiDB-lite"/>
    </source>
</evidence>
<name>C5LW08_PERM5</name>
<dbReference type="GeneID" id="9044402"/>